<name>A0A7W9SRI0_ARMRO</name>
<dbReference type="Proteomes" id="UP000520814">
    <property type="component" value="Unassembled WGS sequence"/>
</dbReference>
<gene>
    <name evidence="8" type="ORF">HNQ39_003295</name>
</gene>
<accession>A0A7W9SRI0</accession>
<evidence type="ECO:0000256" key="4">
    <source>
        <dbReference type="ARBA" id="ARBA00023125"/>
    </source>
</evidence>
<dbReference type="InterPro" id="IPR011006">
    <property type="entry name" value="CheY-like_superfamily"/>
</dbReference>
<evidence type="ECO:0000256" key="5">
    <source>
        <dbReference type="ARBA" id="ARBA00023163"/>
    </source>
</evidence>
<evidence type="ECO:0000256" key="2">
    <source>
        <dbReference type="ARBA" id="ARBA00023012"/>
    </source>
</evidence>
<dbReference type="GO" id="GO:0003677">
    <property type="term" value="F:DNA binding"/>
    <property type="evidence" value="ECO:0007669"/>
    <property type="project" value="UniProtKB-KW"/>
</dbReference>
<dbReference type="PANTHER" id="PTHR44591">
    <property type="entry name" value="STRESS RESPONSE REGULATOR PROTEIN 1"/>
    <property type="match status" value="1"/>
</dbReference>
<dbReference type="AlphaFoldDB" id="A0A7W9SRI0"/>
<keyword evidence="9" id="KW-1185">Reference proteome</keyword>
<evidence type="ECO:0000256" key="6">
    <source>
        <dbReference type="PROSITE-ProRule" id="PRU00169"/>
    </source>
</evidence>
<organism evidence="8 9">
    <name type="scientific">Armatimonas rosea</name>
    <dbReference type="NCBI Taxonomy" id="685828"/>
    <lineage>
        <taxon>Bacteria</taxon>
        <taxon>Bacillati</taxon>
        <taxon>Armatimonadota</taxon>
        <taxon>Armatimonadia</taxon>
        <taxon>Armatimonadales</taxon>
        <taxon>Armatimonadaceae</taxon>
        <taxon>Armatimonas</taxon>
    </lineage>
</organism>
<evidence type="ECO:0000259" key="7">
    <source>
        <dbReference type="PROSITE" id="PS50110"/>
    </source>
</evidence>
<dbReference type="EMBL" id="JACHGW010000003">
    <property type="protein sequence ID" value="MBB6051485.1"/>
    <property type="molecule type" value="Genomic_DNA"/>
</dbReference>
<reference evidence="8 9" key="1">
    <citation type="submission" date="2020-08" db="EMBL/GenBank/DDBJ databases">
        <title>Genomic Encyclopedia of Type Strains, Phase IV (KMG-IV): sequencing the most valuable type-strain genomes for metagenomic binning, comparative biology and taxonomic classification.</title>
        <authorList>
            <person name="Goeker M."/>
        </authorList>
    </citation>
    <scope>NUCLEOTIDE SEQUENCE [LARGE SCALE GENOMIC DNA]</scope>
    <source>
        <strain evidence="8 9">DSM 23562</strain>
    </source>
</reference>
<keyword evidence="3" id="KW-0805">Transcription regulation</keyword>
<protein>
    <submittedName>
        <fullName evidence="8">Two-component system alkaline phosphatase synthesis response regulator PhoP/two-component system response regulator VicR</fullName>
    </submittedName>
</protein>
<evidence type="ECO:0000256" key="1">
    <source>
        <dbReference type="ARBA" id="ARBA00022553"/>
    </source>
</evidence>
<dbReference type="RefSeq" id="WP_184198532.1">
    <property type="nucleotide sequence ID" value="NZ_JACHGW010000003.1"/>
</dbReference>
<evidence type="ECO:0000256" key="3">
    <source>
        <dbReference type="ARBA" id="ARBA00023015"/>
    </source>
</evidence>
<dbReference type="PROSITE" id="PS50110">
    <property type="entry name" value="RESPONSE_REGULATORY"/>
    <property type="match status" value="1"/>
</dbReference>
<dbReference type="GO" id="GO:0000160">
    <property type="term" value="P:phosphorelay signal transduction system"/>
    <property type="evidence" value="ECO:0007669"/>
    <property type="project" value="UniProtKB-KW"/>
</dbReference>
<keyword evidence="5" id="KW-0804">Transcription</keyword>
<feature type="domain" description="Response regulatory" evidence="7">
    <location>
        <begin position="3"/>
        <end position="119"/>
    </location>
</feature>
<dbReference type="SMART" id="SM00448">
    <property type="entry name" value="REC"/>
    <property type="match status" value="1"/>
</dbReference>
<sequence>MARILAVDDEPNIVRLIQVNLERMGYTVETANNGVQALEKIRANRPDLVVSDVMMPEMDGFELLSSIRRDPALETLPVIMLTAKTQDKDVLSGYSRGADMYLTKPFNPMELISFVKRILQTSNESDGRYKI</sequence>
<keyword evidence="4" id="KW-0238">DNA-binding</keyword>
<dbReference type="Gene3D" id="3.40.50.2300">
    <property type="match status" value="1"/>
</dbReference>
<dbReference type="Pfam" id="PF00072">
    <property type="entry name" value="Response_reg"/>
    <property type="match status" value="1"/>
</dbReference>
<dbReference type="InterPro" id="IPR050595">
    <property type="entry name" value="Bact_response_regulator"/>
</dbReference>
<comment type="caution">
    <text evidence="8">The sequence shown here is derived from an EMBL/GenBank/DDBJ whole genome shotgun (WGS) entry which is preliminary data.</text>
</comment>
<feature type="modified residue" description="4-aspartylphosphate" evidence="6">
    <location>
        <position position="52"/>
    </location>
</feature>
<proteinExistence type="predicted"/>
<dbReference type="SUPFAM" id="SSF52172">
    <property type="entry name" value="CheY-like"/>
    <property type="match status" value="1"/>
</dbReference>
<dbReference type="PANTHER" id="PTHR44591:SF3">
    <property type="entry name" value="RESPONSE REGULATORY DOMAIN-CONTAINING PROTEIN"/>
    <property type="match status" value="1"/>
</dbReference>
<evidence type="ECO:0000313" key="8">
    <source>
        <dbReference type="EMBL" id="MBB6051485.1"/>
    </source>
</evidence>
<dbReference type="InterPro" id="IPR001789">
    <property type="entry name" value="Sig_transdc_resp-reg_receiver"/>
</dbReference>
<keyword evidence="2" id="KW-0902">Two-component regulatory system</keyword>
<dbReference type="FunFam" id="3.40.50.2300:FF:000001">
    <property type="entry name" value="DNA-binding response regulator PhoB"/>
    <property type="match status" value="1"/>
</dbReference>
<keyword evidence="1 6" id="KW-0597">Phosphoprotein</keyword>
<evidence type="ECO:0000313" key="9">
    <source>
        <dbReference type="Proteomes" id="UP000520814"/>
    </source>
</evidence>